<dbReference type="GO" id="GO:0016757">
    <property type="term" value="F:glycosyltransferase activity"/>
    <property type="evidence" value="ECO:0007669"/>
    <property type="project" value="UniProtKB-KW"/>
</dbReference>
<keyword evidence="1" id="KW-0328">Glycosyltransferase</keyword>
<dbReference type="PANTHER" id="PTHR12526">
    <property type="entry name" value="GLYCOSYLTRANSFERASE"/>
    <property type="match status" value="1"/>
</dbReference>
<sequence length="403" mass="44484">MRCVMSAGCGVRGAPGGILYNCRCSEQPAHAAPRRAVRLIENRALSDPNRRPLTDLALTAQALKNSGGAERYTRDVIAGLHRLGLRPTLFAREIDRALPEAAWIDAQPLNVRWAPRKLRNLAFDWRLKQRLKRHRPACVFSINHSSHADVALCGGTHPGSLEAAGRAARRSDAWQIELERRVYTHARSIIAHSQLMSRELQRFYGVPAERIDVLYPPVDTARFQPLTDTARAAVRRHFNLPEDRVIFVFSSTSHERKGYPLLEELFAQTTLPVCLVVAGRPVPKTSDTIRYVGYCKEIEKLFAAADFTVVASAYEPFGLVGVESVMCGTPLVIADNVGSAETVTGAAKIEFSRQSAGSFERAIEQAVERVRGGGARLATPLDHLVYDPSVDAHVAALYALFTR</sequence>
<evidence type="ECO:0000313" key="6">
    <source>
        <dbReference type="Proteomes" id="UP000187012"/>
    </source>
</evidence>
<organism evidence="5 6">
    <name type="scientific">Paraburkholderia ribeironis</name>
    <dbReference type="NCBI Taxonomy" id="1247936"/>
    <lineage>
        <taxon>Bacteria</taxon>
        <taxon>Pseudomonadati</taxon>
        <taxon>Pseudomonadota</taxon>
        <taxon>Betaproteobacteria</taxon>
        <taxon>Burkholderiales</taxon>
        <taxon>Burkholderiaceae</taxon>
        <taxon>Paraburkholderia</taxon>
    </lineage>
</organism>
<evidence type="ECO:0000313" key="5">
    <source>
        <dbReference type="EMBL" id="SIT40816.1"/>
    </source>
</evidence>
<dbReference type="EMBL" id="CYGX02000027">
    <property type="protein sequence ID" value="SIT40816.1"/>
    <property type="molecule type" value="Genomic_DNA"/>
</dbReference>
<keyword evidence="2 5" id="KW-0808">Transferase</keyword>
<dbReference type="Pfam" id="PF13439">
    <property type="entry name" value="Glyco_transf_4"/>
    <property type="match status" value="1"/>
</dbReference>
<dbReference type="CDD" id="cd03801">
    <property type="entry name" value="GT4_PimA-like"/>
    <property type="match status" value="1"/>
</dbReference>
<feature type="domain" description="Glycosyltransferase subfamily 4-like N-terminal" evidence="4">
    <location>
        <begin position="67"/>
        <end position="222"/>
    </location>
</feature>
<feature type="domain" description="Glycosyl transferase family 1" evidence="3">
    <location>
        <begin position="234"/>
        <end position="368"/>
    </location>
</feature>
<accession>A0A1N7S0F4</accession>
<evidence type="ECO:0000256" key="1">
    <source>
        <dbReference type="ARBA" id="ARBA00022676"/>
    </source>
</evidence>
<dbReference type="SUPFAM" id="SSF53756">
    <property type="entry name" value="UDP-Glycosyltransferase/glycogen phosphorylase"/>
    <property type="match status" value="1"/>
</dbReference>
<dbReference type="Gene3D" id="3.40.50.2000">
    <property type="entry name" value="Glycogen Phosphorylase B"/>
    <property type="match status" value="2"/>
</dbReference>
<dbReference type="AlphaFoldDB" id="A0A1N7S0F4"/>
<protein>
    <submittedName>
        <fullName evidence="5">Glycosyl transferase group 1</fullName>
    </submittedName>
</protein>
<gene>
    <name evidence="5" type="ORF">BN2475_270121</name>
</gene>
<reference evidence="5 6" key="1">
    <citation type="submission" date="2016-12" db="EMBL/GenBank/DDBJ databases">
        <authorList>
            <person name="Song W.-J."/>
            <person name="Kurnit D.M."/>
        </authorList>
    </citation>
    <scope>NUCLEOTIDE SEQUENCE [LARGE SCALE GENOMIC DNA]</scope>
    <source>
        <strain evidence="5 6">STM7296</strain>
    </source>
</reference>
<evidence type="ECO:0000259" key="4">
    <source>
        <dbReference type="Pfam" id="PF13439"/>
    </source>
</evidence>
<dbReference type="Pfam" id="PF00534">
    <property type="entry name" value="Glycos_transf_1"/>
    <property type="match status" value="1"/>
</dbReference>
<dbReference type="Proteomes" id="UP000187012">
    <property type="component" value="Unassembled WGS sequence"/>
</dbReference>
<dbReference type="InterPro" id="IPR028098">
    <property type="entry name" value="Glyco_trans_4-like_N"/>
</dbReference>
<evidence type="ECO:0000259" key="3">
    <source>
        <dbReference type="Pfam" id="PF00534"/>
    </source>
</evidence>
<evidence type="ECO:0000256" key="2">
    <source>
        <dbReference type="ARBA" id="ARBA00022679"/>
    </source>
</evidence>
<name>A0A1N7S0F4_9BURK</name>
<keyword evidence="6" id="KW-1185">Reference proteome</keyword>
<proteinExistence type="predicted"/>
<dbReference type="InterPro" id="IPR001296">
    <property type="entry name" value="Glyco_trans_1"/>
</dbReference>
<dbReference type="PANTHER" id="PTHR12526:SF510">
    <property type="entry name" value="D-INOSITOL 3-PHOSPHATE GLYCOSYLTRANSFERASE"/>
    <property type="match status" value="1"/>
</dbReference>
<dbReference type="STRING" id="1247936.BN2475_270121"/>